<sequence length="131" mass="14773">MSANTIKHEIGRKPYDARQHFIQTDRMANKMQRFIRLIHCTDAFDKGVPGAHEAEANLPESFVSQFVSRQSFQCLIKFCNAKAAKALPTRQLLGGLILNKYLDKVDLGDHATLKVTTPPSSRKRVNFLSDT</sequence>
<organism evidence="1 2">
    <name type="scientific">Sphagnum jensenii</name>
    <dbReference type="NCBI Taxonomy" id="128206"/>
    <lineage>
        <taxon>Eukaryota</taxon>
        <taxon>Viridiplantae</taxon>
        <taxon>Streptophyta</taxon>
        <taxon>Embryophyta</taxon>
        <taxon>Bryophyta</taxon>
        <taxon>Sphagnophytina</taxon>
        <taxon>Sphagnopsida</taxon>
        <taxon>Sphagnales</taxon>
        <taxon>Sphagnaceae</taxon>
        <taxon>Sphagnum</taxon>
    </lineage>
</organism>
<evidence type="ECO:0000313" key="2">
    <source>
        <dbReference type="Proteomes" id="UP001497522"/>
    </source>
</evidence>
<protein>
    <submittedName>
        <fullName evidence="1">Uncharacterized protein</fullName>
    </submittedName>
</protein>
<dbReference type="EMBL" id="OZ023707">
    <property type="protein sequence ID" value="CAK9877886.1"/>
    <property type="molecule type" value="Genomic_DNA"/>
</dbReference>
<dbReference type="Proteomes" id="UP001497522">
    <property type="component" value="Chromosome 6"/>
</dbReference>
<gene>
    <name evidence="1" type="ORF">CSSPJE1EN2_LOCUS19711</name>
</gene>
<evidence type="ECO:0000313" key="1">
    <source>
        <dbReference type="EMBL" id="CAK9877886.1"/>
    </source>
</evidence>
<keyword evidence="2" id="KW-1185">Reference proteome</keyword>
<proteinExistence type="predicted"/>
<reference evidence="1" key="1">
    <citation type="submission" date="2024-03" db="EMBL/GenBank/DDBJ databases">
        <authorList>
            <consortium name="ELIXIR-Norway"/>
            <consortium name="Elixir Norway"/>
        </authorList>
    </citation>
    <scope>NUCLEOTIDE SEQUENCE</scope>
</reference>
<name>A0ABP1BQS3_9BRYO</name>
<accession>A0ABP1BQS3</accession>